<dbReference type="EMBL" id="CP103305">
    <property type="protein sequence ID" value="UVS69064.1"/>
    <property type="molecule type" value="Genomic_DNA"/>
</dbReference>
<dbReference type="GO" id="GO:0015074">
    <property type="term" value="P:DNA integration"/>
    <property type="evidence" value="ECO:0007669"/>
    <property type="project" value="InterPro"/>
</dbReference>
<keyword evidence="1" id="KW-0233">DNA recombination</keyword>
<dbReference type="Gene3D" id="1.10.443.10">
    <property type="entry name" value="Intergrase catalytic core"/>
    <property type="match status" value="1"/>
</dbReference>
<dbReference type="Proteomes" id="UP001059771">
    <property type="component" value="Chromosome"/>
</dbReference>
<evidence type="ECO:0000313" key="2">
    <source>
        <dbReference type="EMBL" id="UVS69064.1"/>
    </source>
</evidence>
<reference evidence="2" key="1">
    <citation type="submission" date="2022-08" db="EMBL/GenBank/DDBJ databases">
        <title>Dynamic responses of ammonia-oxidizing microbial communities induced by reactive oxygen species (ROS) in fluctuating redox aquifers.</title>
        <authorList>
            <person name="Wang P."/>
            <person name="Wang H."/>
        </authorList>
    </citation>
    <scope>NUCLEOTIDE SEQUENCE</scope>
    <source>
        <strain evidence="2">PLX03</strain>
    </source>
</reference>
<accession>A0A977NLR0</accession>
<gene>
    <name evidence="2" type="ORF">NWT39_14300</name>
</gene>
<dbReference type="RefSeq" id="WP_258914139.1">
    <property type="nucleotide sequence ID" value="NZ_CP103305.1"/>
</dbReference>
<sequence length="457" mass="53240">MVQALVRRKSRLRVKGIKVKDRGKIKEAITISIQNGNYTTREIGIDIGKDHSTISRYLTEMEREERWGIKRDANGNIIISLQKQIAQQYQRLDKEPFNQLPSIQKWITYLKSGKIPARRIRYMTNMVHEISDQLKVMPETIVSFGVPIDAAKRKEIAIEYWQHFLAWFNSAYPQMQRTRNITTFRSFLSAHNINFAHGEGKRYGLSTTPEKLGEYKDIMLTPEQIDRINKRLENEGDWLSWSFMNIDLHTGARAFAMASMSWDRIAMSPIFRVEQFEPKIKKGSWYLGSEGKWWVKYPTEECRAIVETAYDRLPKERKFLFFEDAKSDKANALQVAYFMRKMAVRLKKIFSELDISSWLNEKTRMYALGDGLYFTGHPLHLFRHTMAQYYLAATNWSLAYVASLGGWENTEVLNKCYGGIPEHIKAQIAKSVHVKFDKLDLCVAVAAEYTSLISRIR</sequence>
<dbReference type="SUPFAM" id="SSF56349">
    <property type="entry name" value="DNA breaking-rejoining enzymes"/>
    <property type="match status" value="1"/>
</dbReference>
<evidence type="ECO:0000256" key="1">
    <source>
        <dbReference type="ARBA" id="ARBA00023172"/>
    </source>
</evidence>
<dbReference type="GeneID" id="74688063"/>
<dbReference type="GO" id="GO:0006310">
    <property type="term" value="P:DNA recombination"/>
    <property type="evidence" value="ECO:0007669"/>
    <property type="project" value="UniProtKB-KW"/>
</dbReference>
<name>A0A977NLR0_9ARCH</name>
<dbReference type="GO" id="GO:0003677">
    <property type="term" value="F:DNA binding"/>
    <property type="evidence" value="ECO:0007669"/>
    <property type="project" value="InterPro"/>
</dbReference>
<dbReference type="InterPro" id="IPR013762">
    <property type="entry name" value="Integrase-like_cat_sf"/>
</dbReference>
<dbReference type="AlphaFoldDB" id="A0A977NLR0"/>
<organism evidence="2">
    <name type="scientific">Nitrososphaera viennensis</name>
    <dbReference type="NCBI Taxonomy" id="1034015"/>
    <lineage>
        <taxon>Archaea</taxon>
        <taxon>Nitrososphaerota</taxon>
        <taxon>Nitrososphaeria</taxon>
        <taxon>Nitrososphaerales</taxon>
        <taxon>Nitrososphaeraceae</taxon>
        <taxon>Nitrososphaera</taxon>
    </lineage>
</organism>
<proteinExistence type="predicted"/>
<protein>
    <recommendedName>
        <fullName evidence="3">Integrase family protein</fullName>
    </recommendedName>
</protein>
<evidence type="ECO:0008006" key="3">
    <source>
        <dbReference type="Google" id="ProtNLM"/>
    </source>
</evidence>
<dbReference type="InterPro" id="IPR011010">
    <property type="entry name" value="DNA_brk_join_enz"/>
</dbReference>